<dbReference type="SUPFAM" id="SSF81406">
    <property type="entry name" value="Mitochondrial cytochrome c oxidase subunit IV"/>
    <property type="match status" value="1"/>
</dbReference>
<name>A0A0V1PY07_9ASCO</name>
<keyword evidence="3" id="KW-1185">Reference proteome</keyword>
<reference evidence="2 3" key="1">
    <citation type="submission" date="2015-11" db="EMBL/GenBank/DDBJ databases">
        <title>The genome of Debaryomyces fabryi.</title>
        <authorList>
            <person name="Tafer H."/>
            <person name="Lopandic K."/>
        </authorList>
    </citation>
    <scope>NUCLEOTIDE SEQUENCE [LARGE SCALE GENOMIC DNA]</scope>
    <source>
        <strain evidence="2 3">CBS 789</strain>
    </source>
</reference>
<dbReference type="GO" id="GO:0045277">
    <property type="term" value="C:respiratory chain complex IV"/>
    <property type="evidence" value="ECO:0007669"/>
    <property type="project" value="InterPro"/>
</dbReference>
<evidence type="ECO:0000313" key="3">
    <source>
        <dbReference type="Proteomes" id="UP000054251"/>
    </source>
</evidence>
<gene>
    <name evidence="2" type="ORF">AC631_03237</name>
</gene>
<accession>A0A0V1PY07</accession>
<keyword evidence="1" id="KW-0812">Transmembrane</keyword>
<evidence type="ECO:0008006" key="4">
    <source>
        <dbReference type="Google" id="ProtNLM"/>
    </source>
</evidence>
<dbReference type="EMBL" id="LMYN01000067">
    <property type="protein sequence ID" value="KSA00986.1"/>
    <property type="molecule type" value="Genomic_DNA"/>
</dbReference>
<sequence length="269" mass="31623">MSSMMVGRSTLRVGILKPRIIRFNHFKYSTSSENVKKEDMKKSPEQAKKEAAELAMQSIKDLGGLFSSSSSDDATQPIDTKPIFQNPKLFGSLSLLHQGQVLKDLQAKFDLKWTKLTLEDKKLGYYIYFGDWGVREDFKNWKTNEPPYDLPFHIPSKVKTTKPTSTTKINKIDPPVILSETPVRIKQFDFKRVDGVSKFFIYLTIFISMFAIYRDKNYGEEFKPTEVVIEDEYETQRQARQEQLERELLNKKLEEEKKLARKWYYLWFK</sequence>
<dbReference type="GO" id="GO:0006123">
    <property type="term" value="P:mitochondrial electron transport, cytochrome c to oxygen"/>
    <property type="evidence" value="ECO:0007669"/>
    <property type="project" value="InterPro"/>
</dbReference>
<dbReference type="Proteomes" id="UP000054251">
    <property type="component" value="Unassembled WGS sequence"/>
</dbReference>
<protein>
    <recommendedName>
        <fullName evidence="4">Genetic interactor of prohibitin 7, mitochondrial</fullName>
    </recommendedName>
</protein>
<keyword evidence="1" id="KW-0472">Membrane</keyword>
<feature type="transmembrane region" description="Helical" evidence="1">
    <location>
        <begin position="195"/>
        <end position="213"/>
    </location>
</feature>
<keyword evidence="1" id="KW-1133">Transmembrane helix</keyword>
<dbReference type="AlphaFoldDB" id="A0A0V1PY07"/>
<dbReference type="RefSeq" id="XP_015467088.1">
    <property type="nucleotide sequence ID" value="XM_015612066.1"/>
</dbReference>
<comment type="caution">
    <text evidence="2">The sequence shown here is derived from an EMBL/GenBank/DDBJ whole genome shotgun (WGS) entry which is preliminary data.</text>
</comment>
<organism evidence="2 3">
    <name type="scientific">Debaryomyces fabryi</name>
    <dbReference type="NCBI Taxonomy" id="58627"/>
    <lineage>
        <taxon>Eukaryota</taxon>
        <taxon>Fungi</taxon>
        <taxon>Dikarya</taxon>
        <taxon>Ascomycota</taxon>
        <taxon>Saccharomycotina</taxon>
        <taxon>Pichiomycetes</taxon>
        <taxon>Debaryomycetaceae</taxon>
        <taxon>Debaryomyces</taxon>
    </lineage>
</organism>
<dbReference type="GeneID" id="26840246"/>
<evidence type="ECO:0000256" key="1">
    <source>
        <dbReference type="SAM" id="Phobius"/>
    </source>
</evidence>
<dbReference type="OrthoDB" id="186013at2759"/>
<dbReference type="GO" id="GO:0005739">
    <property type="term" value="C:mitochondrion"/>
    <property type="evidence" value="ECO:0007669"/>
    <property type="project" value="GOC"/>
</dbReference>
<proteinExistence type="predicted"/>
<dbReference type="InterPro" id="IPR036639">
    <property type="entry name" value="Cyt_c_oxidase_su4_sf"/>
</dbReference>
<evidence type="ECO:0000313" key="2">
    <source>
        <dbReference type="EMBL" id="KSA00986.1"/>
    </source>
</evidence>